<dbReference type="EMBL" id="ML143432">
    <property type="protein sequence ID" value="TBU27427.1"/>
    <property type="molecule type" value="Genomic_DNA"/>
</dbReference>
<reference evidence="1" key="1">
    <citation type="submission" date="2019-01" db="EMBL/GenBank/DDBJ databases">
        <title>Draft genome sequences of three monokaryotic isolates of the white-rot basidiomycete fungus Dichomitus squalens.</title>
        <authorList>
            <consortium name="DOE Joint Genome Institute"/>
            <person name="Lopez S.C."/>
            <person name="Andreopoulos B."/>
            <person name="Pangilinan J."/>
            <person name="Lipzen A."/>
            <person name="Riley R."/>
            <person name="Ahrendt S."/>
            <person name="Ng V."/>
            <person name="Barry K."/>
            <person name="Daum C."/>
            <person name="Grigoriev I.V."/>
            <person name="Hilden K.S."/>
            <person name="Makela M.R."/>
            <person name="de Vries R.P."/>
        </authorList>
    </citation>
    <scope>NUCLEOTIDE SEQUENCE [LARGE SCALE GENOMIC DNA]</scope>
    <source>
        <strain evidence="1">OM18370.1</strain>
    </source>
</reference>
<dbReference type="AlphaFoldDB" id="A0A4Q9MKC7"/>
<name>A0A4Q9MKC7_9APHY</name>
<evidence type="ECO:0000313" key="1">
    <source>
        <dbReference type="EMBL" id="TBU27427.1"/>
    </source>
</evidence>
<organism evidence="1">
    <name type="scientific">Dichomitus squalens</name>
    <dbReference type="NCBI Taxonomy" id="114155"/>
    <lineage>
        <taxon>Eukaryota</taxon>
        <taxon>Fungi</taxon>
        <taxon>Dikarya</taxon>
        <taxon>Basidiomycota</taxon>
        <taxon>Agaricomycotina</taxon>
        <taxon>Agaricomycetes</taxon>
        <taxon>Polyporales</taxon>
        <taxon>Polyporaceae</taxon>
        <taxon>Dichomitus</taxon>
    </lineage>
</organism>
<dbReference type="Proteomes" id="UP000292957">
    <property type="component" value="Unassembled WGS sequence"/>
</dbReference>
<protein>
    <submittedName>
        <fullName evidence="1">Uncharacterized protein</fullName>
    </submittedName>
</protein>
<proteinExistence type="predicted"/>
<accession>A0A4Q9MKC7</accession>
<gene>
    <name evidence="1" type="ORF">BD311DRAFT_760389</name>
</gene>
<sequence>MYDSGSSASEASLDRQRTGRPYKVLWTFSGKIQRAIPFAQVQATIWMPVPRPTRAAVSRTLPLTSPCLDPALKATEPWTPQYVPSVAISGCFFRHPRCMRGTPAIVCEGSGFSPERAAITTRVPAYPTHSHCSFNNCYAVALLQIQKLSRRLRFDRNHSC</sequence>